<evidence type="ECO:0000259" key="8">
    <source>
        <dbReference type="PROSITE" id="PS51755"/>
    </source>
</evidence>
<feature type="region of interest" description="Disordered" evidence="7">
    <location>
        <begin position="262"/>
        <end position="282"/>
    </location>
</feature>
<dbReference type="Pfam" id="PF03704">
    <property type="entry name" value="BTAD"/>
    <property type="match status" value="1"/>
</dbReference>
<evidence type="ECO:0000313" key="9">
    <source>
        <dbReference type="EMBL" id="MFC5811581.1"/>
    </source>
</evidence>
<dbReference type="SUPFAM" id="SSF48452">
    <property type="entry name" value="TPR-like"/>
    <property type="match status" value="1"/>
</dbReference>
<evidence type="ECO:0000256" key="6">
    <source>
        <dbReference type="PROSITE-ProRule" id="PRU01091"/>
    </source>
</evidence>
<proteinExistence type="inferred from homology"/>
<dbReference type="InterPro" id="IPR036388">
    <property type="entry name" value="WH-like_DNA-bd_sf"/>
</dbReference>
<feature type="domain" description="OmpR/PhoB-type" evidence="8">
    <location>
        <begin position="1"/>
        <end position="97"/>
    </location>
</feature>
<dbReference type="InterPro" id="IPR016032">
    <property type="entry name" value="Sig_transdc_resp-reg_C-effctor"/>
</dbReference>
<evidence type="ECO:0000256" key="4">
    <source>
        <dbReference type="ARBA" id="ARBA00023125"/>
    </source>
</evidence>
<dbReference type="Proteomes" id="UP001596112">
    <property type="component" value="Unassembled WGS sequence"/>
</dbReference>
<evidence type="ECO:0000256" key="7">
    <source>
        <dbReference type="SAM" id="MobiDB-lite"/>
    </source>
</evidence>
<keyword evidence="4 6" id="KW-0238">DNA-binding</keyword>
<comment type="caution">
    <text evidence="9">The sequence shown here is derived from an EMBL/GenBank/DDBJ whole genome shotgun (WGS) entry which is preliminary data.</text>
</comment>
<evidence type="ECO:0000256" key="5">
    <source>
        <dbReference type="ARBA" id="ARBA00023163"/>
    </source>
</evidence>
<dbReference type="InterPro" id="IPR027417">
    <property type="entry name" value="P-loop_NTPase"/>
</dbReference>
<accession>A0ABW1BFF4</accession>
<evidence type="ECO:0000256" key="3">
    <source>
        <dbReference type="ARBA" id="ARBA00023015"/>
    </source>
</evidence>
<dbReference type="Gene3D" id="1.25.40.10">
    <property type="entry name" value="Tetratricopeptide repeat domain"/>
    <property type="match status" value="1"/>
</dbReference>
<dbReference type="InterPro" id="IPR001867">
    <property type="entry name" value="OmpR/PhoB-type_DNA-bd"/>
</dbReference>
<dbReference type="SUPFAM" id="SSF52540">
    <property type="entry name" value="P-loop containing nucleoside triphosphate hydrolases"/>
    <property type="match status" value="1"/>
</dbReference>
<dbReference type="Pfam" id="PF00486">
    <property type="entry name" value="Trans_reg_C"/>
    <property type="match status" value="1"/>
</dbReference>
<dbReference type="InterPro" id="IPR041664">
    <property type="entry name" value="AAA_16"/>
</dbReference>
<dbReference type="SMART" id="SM01043">
    <property type="entry name" value="BTAD"/>
    <property type="match status" value="1"/>
</dbReference>
<keyword evidence="5" id="KW-0804">Transcription</keyword>
<gene>
    <name evidence="9" type="ORF">ACFQGO_29440</name>
</gene>
<keyword evidence="3" id="KW-0805">Transcription regulation</keyword>
<dbReference type="PROSITE" id="PS51755">
    <property type="entry name" value="OMPR_PHOB"/>
    <property type="match status" value="1"/>
</dbReference>
<dbReference type="InterPro" id="IPR005158">
    <property type="entry name" value="BTAD"/>
</dbReference>
<dbReference type="InterPro" id="IPR051677">
    <property type="entry name" value="AfsR-DnrI-RedD_regulator"/>
</dbReference>
<evidence type="ECO:0000256" key="2">
    <source>
        <dbReference type="ARBA" id="ARBA00023012"/>
    </source>
</evidence>
<dbReference type="EMBL" id="JBHSNZ010000025">
    <property type="protein sequence ID" value="MFC5811581.1"/>
    <property type="molecule type" value="Genomic_DNA"/>
</dbReference>
<comment type="similarity">
    <text evidence="1">Belongs to the AfsR/DnrI/RedD regulatory family.</text>
</comment>
<dbReference type="InterPro" id="IPR011990">
    <property type="entry name" value="TPR-like_helical_dom_sf"/>
</dbReference>
<reference evidence="10" key="1">
    <citation type="journal article" date="2019" name="Int. J. Syst. Evol. Microbiol.">
        <title>The Global Catalogue of Microorganisms (GCM) 10K type strain sequencing project: providing services to taxonomists for standard genome sequencing and annotation.</title>
        <authorList>
            <consortium name="The Broad Institute Genomics Platform"/>
            <consortium name="The Broad Institute Genome Sequencing Center for Infectious Disease"/>
            <person name="Wu L."/>
            <person name="Ma J."/>
        </authorList>
    </citation>
    <scope>NUCLEOTIDE SEQUENCE [LARGE SCALE GENOMIC DNA]</scope>
    <source>
        <strain evidence="10">JCM 9918</strain>
    </source>
</reference>
<dbReference type="CDD" id="cd15831">
    <property type="entry name" value="BTAD"/>
    <property type="match status" value="1"/>
</dbReference>
<dbReference type="Gene3D" id="3.40.50.300">
    <property type="entry name" value="P-loop containing nucleotide triphosphate hydrolases"/>
    <property type="match status" value="1"/>
</dbReference>
<evidence type="ECO:0000313" key="10">
    <source>
        <dbReference type="Proteomes" id="UP001596112"/>
    </source>
</evidence>
<dbReference type="RefSeq" id="WP_272172124.1">
    <property type="nucleotide sequence ID" value="NZ_JAQOSL010000045.1"/>
</dbReference>
<name>A0ABW1BFF4_9ACTN</name>
<dbReference type="SMART" id="SM00862">
    <property type="entry name" value="Trans_reg_C"/>
    <property type="match status" value="1"/>
</dbReference>
<organism evidence="9 10">
    <name type="scientific">Streptomyces heilongjiangensis</name>
    <dbReference type="NCBI Taxonomy" id="945052"/>
    <lineage>
        <taxon>Bacteria</taxon>
        <taxon>Bacillati</taxon>
        <taxon>Actinomycetota</taxon>
        <taxon>Actinomycetes</taxon>
        <taxon>Kitasatosporales</taxon>
        <taxon>Streptomycetaceae</taxon>
        <taxon>Streptomyces</taxon>
    </lineage>
</organism>
<protein>
    <submittedName>
        <fullName evidence="9">BTAD domain-containing putative transcriptional regulator</fullName>
    </submittedName>
</protein>
<dbReference type="Pfam" id="PF13191">
    <property type="entry name" value="AAA_16"/>
    <property type="match status" value="1"/>
</dbReference>
<dbReference type="SUPFAM" id="SSF46894">
    <property type="entry name" value="C-terminal effector domain of the bipartite response regulators"/>
    <property type="match status" value="1"/>
</dbReference>
<dbReference type="Gene3D" id="1.10.10.10">
    <property type="entry name" value="Winged helix-like DNA-binding domain superfamily/Winged helix DNA-binding domain"/>
    <property type="match status" value="1"/>
</dbReference>
<feature type="DNA-binding region" description="OmpR/PhoB-type" evidence="6">
    <location>
        <begin position="1"/>
        <end position="97"/>
    </location>
</feature>
<evidence type="ECO:0000256" key="1">
    <source>
        <dbReference type="ARBA" id="ARBA00005820"/>
    </source>
</evidence>
<dbReference type="PANTHER" id="PTHR35807:SF1">
    <property type="entry name" value="TRANSCRIPTIONAL REGULATOR REDD"/>
    <property type="match status" value="1"/>
</dbReference>
<dbReference type="PANTHER" id="PTHR35807">
    <property type="entry name" value="TRANSCRIPTIONAL REGULATOR REDD-RELATED"/>
    <property type="match status" value="1"/>
</dbReference>
<sequence>MDFRVLGPLEVRRDGEVLRLGPPKRRALLLRLLLENGHTVGVERLCDDLWNGCPPPGARSSVHAHISRLRTVLEPGRGRHREPQVLRSTPTGYALSFRSELLDSVRFERSVRQAQVLADAGRVDEALRETERALAMWRGTPLADARDHPFVTGESGRLHDVKLSAEELRTALLLRESRIVEAITSAERLVERDPLREASWTVLMRALYLAGRPAEALRRYEEVRLLLARDLGVEPGPGLRDTQLAVLRHDIGALRPPPPRVAAAVQSGPAQRPAGIRPDLPGRERELGRLSELLRGAAGGRAGWAVVTGEPGVGKSRIVEEVARRACDTGWQVLRTWCAEESHPGARVLDRQLESLASQLRKLAENAHVTGPTLCVVEDVHLASDDVRGLLLTYARTLREAPLAVVCTVADLPGPATERFLAELAGRGADVLSLAPLTEAGVRRVVSAATEGPVPGDVAHRLHGLSGGNPFLLHQVLAQLRHLGPAPHPHGTWSRELRTVPPAVRSVVRARLAELSPAARQVVDRAAVTGDRPDMRLVARLGLMPLDETLSLADQAVAARLLAWSEATSPYDSQGYHFPAGLLRRAVLDELSPAHRRTLHADACRARVMTAVPMLLGGARPSVAQAADGKAVETEREVPAVPVR</sequence>
<keyword evidence="2" id="KW-0902">Two-component regulatory system</keyword>
<keyword evidence="10" id="KW-1185">Reference proteome</keyword>